<dbReference type="AlphaFoldDB" id="A0A1I0BEH5"/>
<evidence type="ECO:0000256" key="2">
    <source>
        <dbReference type="SAM" id="MobiDB-lite"/>
    </source>
</evidence>
<dbReference type="STRING" id="29364.SAMN04487772_10773"/>
<sequence length="238" mass="26299">MNKRKFCIFLAFSFLLTGCSSVTMTQTENSEVAEYIAYSLLKYHKSPDVFVMEDTEKKTEENEEKENQPVSSAAPVTQIQNTATSQPGPETDAGNADSLEEKTVTAGEVFGSKDFQISVKNKGMYESYPKNGVSTYFSLSASAGKKLLVLELKAKNTGNSDQIFKTGEKNVTYTLDGDNSNEALVTILEHDIHFVKETVKPGKSKRYLLFFEVGKKFDVSKADLNIDNAGKSVTLHVK</sequence>
<feature type="compositionally biased region" description="Polar residues" evidence="2">
    <location>
        <begin position="68"/>
        <end position="88"/>
    </location>
</feature>
<evidence type="ECO:0000256" key="1">
    <source>
        <dbReference type="ARBA" id="ARBA00022729"/>
    </source>
</evidence>
<dbReference type="InterPro" id="IPR029050">
    <property type="entry name" value="Immunoprotect_excell_Ig-like"/>
</dbReference>
<gene>
    <name evidence="4" type="ORF">SAMN04487772_10773</name>
</gene>
<dbReference type="Proteomes" id="UP000199800">
    <property type="component" value="Unassembled WGS sequence"/>
</dbReference>
<evidence type="ECO:0000313" key="4">
    <source>
        <dbReference type="EMBL" id="SET04597.1"/>
    </source>
</evidence>
<organism evidence="4 5">
    <name type="scientific">[Clostridium] polysaccharolyticum</name>
    <dbReference type="NCBI Taxonomy" id="29364"/>
    <lineage>
        <taxon>Bacteria</taxon>
        <taxon>Bacillati</taxon>
        <taxon>Bacillota</taxon>
        <taxon>Clostridia</taxon>
        <taxon>Lachnospirales</taxon>
        <taxon>Lachnospiraceae</taxon>
    </lineage>
</organism>
<reference evidence="4 5" key="1">
    <citation type="submission" date="2016-10" db="EMBL/GenBank/DDBJ databases">
        <authorList>
            <person name="de Groot N.N."/>
        </authorList>
    </citation>
    <scope>NUCLEOTIDE SEQUENCE [LARGE SCALE GENOMIC DNA]</scope>
    <source>
        <strain evidence="4 5">DSM 1801</strain>
    </source>
</reference>
<dbReference type="EMBL" id="FOHN01000007">
    <property type="protein sequence ID" value="SET04597.1"/>
    <property type="molecule type" value="Genomic_DNA"/>
</dbReference>
<evidence type="ECO:0008006" key="6">
    <source>
        <dbReference type="Google" id="ProtNLM"/>
    </source>
</evidence>
<feature type="signal peptide" evidence="3">
    <location>
        <begin position="1"/>
        <end position="25"/>
    </location>
</feature>
<proteinExistence type="predicted"/>
<feature type="chain" id="PRO_5011749650" description="DUF4352 domain-containing protein" evidence="3">
    <location>
        <begin position="26"/>
        <end position="238"/>
    </location>
</feature>
<evidence type="ECO:0000313" key="5">
    <source>
        <dbReference type="Proteomes" id="UP000199800"/>
    </source>
</evidence>
<dbReference type="PROSITE" id="PS51257">
    <property type="entry name" value="PROKAR_LIPOPROTEIN"/>
    <property type="match status" value="1"/>
</dbReference>
<evidence type="ECO:0000256" key="3">
    <source>
        <dbReference type="SAM" id="SignalP"/>
    </source>
</evidence>
<protein>
    <recommendedName>
        <fullName evidence="6">DUF4352 domain-containing protein</fullName>
    </recommendedName>
</protein>
<keyword evidence="1 3" id="KW-0732">Signal</keyword>
<name>A0A1I0BEH5_9FIRM</name>
<dbReference type="OrthoDB" id="2049545at2"/>
<feature type="region of interest" description="Disordered" evidence="2">
    <location>
        <begin position="55"/>
        <end position="99"/>
    </location>
</feature>
<dbReference type="RefSeq" id="WP_092477419.1">
    <property type="nucleotide sequence ID" value="NZ_FOHN01000007.1"/>
</dbReference>
<dbReference type="Gene3D" id="2.60.40.1240">
    <property type="match status" value="1"/>
</dbReference>
<keyword evidence="5" id="KW-1185">Reference proteome</keyword>
<accession>A0A1I0BEH5</accession>